<dbReference type="EMBL" id="ATLV01017173">
    <property type="status" value="NOT_ANNOTATED_CDS"/>
    <property type="molecule type" value="Genomic_DNA"/>
</dbReference>
<dbReference type="Proteomes" id="UP000030765">
    <property type="component" value="Unassembled WGS sequence"/>
</dbReference>
<name>A0A084VVE1_ANOSI</name>
<reference evidence="3" key="2">
    <citation type="submission" date="2020-05" db="UniProtKB">
        <authorList>
            <consortium name="EnsemblMetazoa"/>
        </authorList>
    </citation>
    <scope>IDENTIFICATION</scope>
</reference>
<feature type="chain" id="PRO_5010759904" evidence="1">
    <location>
        <begin position="27"/>
        <end position="71"/>
    </location>
</feature>
<proteinExistence type="predicted"/>
<evidence type="ECO:0000313" key="4">
    <source>
        <dbReference type="Proteomes" id="UP000030765"/>
    </source>
</evidence>
<feature type="signal peptide" evidence="1">
    <location>
        <begin position="1"/>
        <end position="26"/>
    </location>
</feature>
<dbReference type="EMBL" id="KE525157">
    <property type="protein sequence ID" value="KFB41935.1"/>
    <property type="molecule type" value="Genomic_DNA"/>
</dbReference>
<evidence type="ECO:0000313" key="3">
    <source>
        <dbReference type="EnsemblMetazoa" id="ASIC009498-PA"/>
    </source>
</evidence>
<reference evidence="2 4" key="1">
    <citation type="journal article" date="2014" name="BMC Genomics">
        <title>Genome sequence of Anopheles sinensis provides insight into genetics basis of mosquito competence for malaria parasites.</title>
        <authorList>
            <person name="Zhou D."/>
            <person name="Zhang D."/>
            <person name="Ding G."/>
            <person name="Shi L."/>
            <person name="Hou Q."/>
            <person name="Ye Y."/>
            <person name="Xu Y."/>
            <person name="Zhou H."/>
            <person name="Xiong C."/>
            <person name="Li S."/>
            <person name="Yu J."/>
            <person name="Hong S."/>
            <person name="Yu X."/>
            <person name="Zou P."/>
            <person name="Chen C."/>
            <person name="Chang X."/>
            <person name="Wang W."/>
            <person name="Lv Y."/>
            <person name="Sun Y."/>
            <person name="Ma L."/>
            <person name="Shen B."/>
            <person name="Zhu C."/>
        </authorList>
    </citation>
    <scope>NUCLEOTIDE SEQUENCE [LARGE SCALE GENOMIC DNA]</scope>
</reference>
<evidence type="ECO:0000313" key="2">
    <source>
        <dbReference type="EMBL" id="KFB41935.1"/>
    </source>
</evidence>
<dbReference type="EnsemblMetazoa" id="ASIC009498-RA">
    <property type="protein sequence ID" value="ASIC009498-PA"/>
    <property type="gene ID" value="ASIC009498"/>
</dbReference>
<keyword evidence="1" id="KW-0732">Signal</keyword>
<dbReference type="AlphaFoldDB" id="A0A084VVE1"/>
<dbReference type="VEuPathDB" id="VectorBase:ASIC009498"/>
<organism evidence="2">
    <name type="scientific">Anopheles sinensis</name>
    <name type="common">Mosquito</name>
    <dbReference type="NCBI Taxonomy" id="74873"/>
    <lineage>
        <taxon>Eukaryota</taxon>
        <taxon>Metazoa</taxon>
        <taxon>Ecdysozoa</taxon>
        <taxon>Arthropoda</taxon>
        <taxon>Hexapoda</taxon>
        <taxon>Insecta</taxon>
        <taxon>Pterygota</taxon>
        <taxon>Neoptera</taxon>
        <taxon>Endopterygota</taxon>
        <taxon>Diptera</taxon>
        <taxon>Nematocera</taxon>
        <taxon>Culicoidea</taxon>
        <taxon>Culicidae</taxon>
        <taxon>Anophelinae</taxon>
        <taxon>Anopheles</taxon>
    </lineage>
</organism>
<evidence type="ECO:0000256" key="1">
    <source>
        <dbReference type="SAM" id="SignalP"/>
    </source>
</evidence>
<gene>
    <name evidence="2" type="ORF">ZHAS_00009498</name>
</gene>
<protein>
    <submittedName>
        <fullName evidence="2 3">Dgri\GH12919-PA-like protein</fullName>
    </submittedName>
</protein>
<keyword evidence="4" id="KW-1185">Reference proteome</keyword>
<accession>A0A084VVE1</accession>
<sequence length="71" mass="7710">MNSVLKFVLLLSVAVCLLELSPGSEAKRVIFHNPDPASRVAHLLSSPNSSKCKAGQRPDRWGYCRLAVAFG</sequence>